<dbReference type="AlphaFoldDB" id="X1UEN2"/>
<feature type="non-terminal residue" evidence="1">
    <location>
        <position position="1"/>
    </location>
</feature>
<dbReference type="EMBL" id="BARW01023666">
    <property type="protein sequence ID" value="GAI98345.1"/>
    <property type="molecule type" value="Genomic_DNA"/>
</dbReference>
<accession>X1UEN2</accession>
<name>X1UEN2_9ZZZZ</name>
<comment type="caution">
    <text evidence="1">The sequence shown here is derived from an EMBL/GenBank/DDBJ whole genome shotgun (WGS) entry which is preliminary data.</text>
</comment>
<proteinExistence type="predicted"/>
<reference evidence="1" key="1">
    <citation type="journal article" date="2014" name="Front. Microbiol.">
        <title>High frequency of phylogenetically diverse reductive dehalogenase-homologous genes in deep subseafloor sedimentary metagenomes.</title>
        <authorList>
            <person name="Kawai M."/>
            <person name="Futagami T."/>
            <person name="Toyoda A."/>
            <person name="Takaki Y."/>
            <person name="Nishi S."/>
            <person name="Hori S."/>
            <person name="Arai W."/>
            <person name="Tsubouchi T."/>
            <person name="Morono Y."/>
            <person name="Uchiyama I."/>
            <person name="Ito T."/>
            <person name="Fujiyama A."/>
            <person name="Inagaki F."/>
            <person name="Takami H."/>
        </authorList>
    </citation>
    <scope>NUCLEOTIDE SEQUENCE</scope>
    <source>
        <strain evidence="1">Expedition CK06-06</strain>
    </source>
</reference>
<evidence type="ECO:0000313" key="1">
    <source>
        <dbReference type="EMBL" id="GAI98345.1"/>
    </source>
</evidence>
<gene>
    <name evidence="1" type="ORF">S12H4_39199</name>
</gene>
<feature type="non-terminal residue" evidence="1">
    <location>
        <position position="265"/>
    </location>
</feature>
<organism evidence="1">
    <name type="scientific">marine sediment metagenome</name>
    <dbReference type="NCBI Taxonomy" id="412755"/>
    <lineage>
        <taxon>unclassified sequences</taxon>
        <taxon>metagenomes</taxon>
        <taxon>ecological metagenomes</taxon>
    </lineage>
</organism>
<protein>
    <submittedName>
        <fullName evidence="1">Uncharacterized protein</fullName>
    </submittedName>
</protein>
<sequence length="265" mass="28063">NIDHDSLTNFLANEHIDWTNAMDDFLTTGSGTFGTLTLASGSITDSGGAISFGNEILTVDTINEDTEFAGVTIEGVLLKDGYGKFGNLGVWVYDATDEHYLKFRPSTGSVGAADKVLYFNVNELNRIITLTGSPTLGEQNYTTTGSPTFAGLTISGTGTFGDEVTISKSVYGNWTAATFRNTWSASIDNTVNNIFRAKDDEGNDAAVLNIRAGLTNIDAGAKESKAQFRTYAANVFGDSIVITGRAVDIPGDLTAGTIQADNGFT</sequence>